<comment type="subunit">
    <text evidence="10">Probably a homodimer.</text>
</comment>
<keyword evidence="8 10" id="KW-1133">Transmembrane helix</keyword>
<dbReference type="InterPro" id="IPR034701">
    <property type="entry name" value="CdaA"/>
</dbReference>
<dbReference type="GO" id="GO:0004016">
    <property type="term" value="F:adenylate cyclase activity"/>
    <property type="evidence" value="ECO:0007669"/>
    <property type="project" value="UniProtKB-UniRule"/>
</dbReference>
<dbReference type="PANTHER" id="PTHR34185:SF1">
    <property type="entry name" value="DIADENYLATE CYCLASE"/>
    <property type="match status" value="1"/>
</dbReference>
<protein>
    <recommendedName>
        <fullName evidence="10">Diadenylate cyclase</fullName>
        <shortName evidence="10">DAC</shortName>
        <ecNumber evidence="10">2.7.7.85</ecNumber>
    </recommendedName>
    <alternativeName>
        <fullName evidence="10">Cyclic-di-AMP synthase</fullName>
        <shortName evidence="10">c-di-AMP synthase</shortName>
    </alternativeName>
</protein>
<dbReference type="Pfam" id="PF02457">
    <property type="entry name" value="DAC"/>
    <property type="match status" value="1"/>
</dbReference>
<keyword evidence="4 10" id="KW-0812">Transmembrane</keyword>
<feature type="domain" description="DAC" evidence="11">
    <location>
        <begin position="84"/>
        <end position="250"/>
    </location>
</feature>
<keyword evidence="5 10" id="KW-0548">Nucleotidyltransferase</keyword>
<name>A0A2Z3L6X4_9BACT</name>
<dbReference type="OrthoDB" id="9807385at2"/>
<dbReference type="SUPFAM" id="SSF143597">
    <property type="entry name" value="YojJ-like"/>
    <property type="match status" value="1"/>
</dbReference>
<reference evidence="12 13" key="1">
    <citation type="submission" date="2018-05" db="EMBL/GenBank/DDBJ databases">
        <title>Candidatus Cardinium hertigii Genome Assembly.</title>
        <authorList>
            <person name="Showmaker K.C."/>
            <person name="Walden K.O."/>
            <person name="Fields C.J."/>
            <person name="Lambert K.N."/>
            <person name="Hudson M.E."/>
        </authorList>
    </citation>
    <scope>NUCLEOTIDE SEQUENCE [LARGE SCALE GENOMIC DNA]</scope>
    <source>
        <strain evidence="13">cHgTN10</strain>
    </source>
</reference>
<dbReference type="PROSITE" id="PS51794">
    <property type="entry name" value="DAC"/>
    <property type="match status" value="1"/>
</dbReference>
<dbReference type="GO" id="GO:0006171">
    <property type="term" value="P:cAMP biosynthetic process"/>
    <property type="evidence" value="ECO:0007669"/>
    <property type="project" value="InterPro"/>
</dbReference>
<keyword evidence="13" id="KW-1185">Reference proteome</keyword>
<evidence type="ECO:0000256" key="9">
    <source>
        <dbReference type="ARBA" id="ARBA00023136"/>
    </source>
</evidence>
<keyword evidence="7 10" id="KW-0067">ATP-binding</keyword>
<comment type="similarity">
    <text evidence="10">Belongs to the adenylate cyclase family. DacA/CdaA subfamily.</text>
</comment>
<dbReference type="AlphaFoldDB" id="A0A2Z3L6X4"/>
<dbReference type="PIRSF" id="PIRSF004793">
    <property type="entry name" value="UCP004793"/>
    <property type="match status" value="1"/>
</dbReference>
<dbReference type="InterPro" id="IPR003390">
    <property type="entry name" value="DNA_integrity_scan_DisA_N"/>
</dbReference>
<feature type="transmembrane region" description="Helical" evidence="10">
    <location>
        <begin position="12"/>
        <end position="31"/>
    </location>
</feature>
<feature type="transmembrane region" description="Helical" evidence="10">
    <location>
        <begin position="63"/>
        <end position="83"/>
    </location>
</feature>
<keyword evidence="3 10" id="KW-0808">Transferase</keyword>
<dbReference type="InterPro" id="IPR045585">
    <property type="entry name" value="CdaA_N"/>
</dbReference>
<dbReference type="Proteomes" id="UP000245872">
    <property type="component" value="Chromosome"/>
</dbReference>
<feature type="transmembrane region" description="Helical" evidence="10">
    <location>
        <begin position="37"/>
        <end position="56"/>
    </location>
</feature>
<dbReference type="Pfam" id="PF19293">
    <property type="entry name" value="CdaA_N"/>
    <property type="match status" value="1"/>
</dbReference>
<dbReference type="EC" id="2.7.7.85" evidence="10"/>
<comment type="catalytic activity">
    <reaction evidence="1 10">
        <text>2 ATP = 3',3'-c-di-AMP + 2 diphosphate</text>
        <dbReference type="Rhea" id="RHEA:35655"/>
        <dbReference type="ChEBI" id="CHEBI:30616"/>
        <dbReference type="ChEBI" id="CHEBI:33019"/>
        <dbReference type="ChEBI" id="CHEBI:71500"/>
        <dbReference type="EC" id="2.7.7.85"/>
    </reaction>
</comment>
<dbReference type="InterPro" id="IPR050338">
    <property type="entry name" value="DisA"/>
</dbReference>
<dbReference type="InterPro" id="IPR036888">
    <property type="entry name" value="DNA_integrity_DisA_N_sf"/>
</dbReference>
<dbReference type="Gene3D" id="3.40.1700.10">
    <property type="entry name" value="DNA integrity scanning protein, DisA, N-terminal domain"/>
    <property type="match status" value="1"/>
</dbReference>
<evidence type="ECO:0000313" key="13">
    <source>
        <dbReference type="Proteomes" id="UP000245872"/>
    </source>
</evidence>
<dbReference type="GO" id="GO:0005524">
    <property type="term" value="F:ATP binding"/>
    <property type="evidence" value="ECO:0007669"/>
    <property type="project" value="UniProtKB-UniRule"/>
</dbReference>
<dbReference type="HAMAP" id="MF_01499">
    <property type="entry name" value="DacA"/>
    <property type="match status" value="1"/>
</dbReference>
<organism evidence="12 13">
    <name type="scientific">Candidatus Cardinium hertigii</name>
    <dbReference type="NCBI Taxonomy" id="247481"/>
    <lineage>
        <taxon>Bacteria</taxon>
        <taxon>Pseudomonadati</taxon>
        <taxon>Bacteroidota</taxon>
        <taxon>Cytophagia</taxon>
        <taxon>Cytophagales</taxon>
        <taxon>Amoebophilaceae</taxon>
        <taxon>Candidatus Cardinium</taxon>
    </lineage>
</organism>
<evidence type="ECO:0000256" key="4">
    <source>
        <dbReference type="ARBA" id="ARBA00022692"/>
    </source>
</evidence>
<evidence type="ECO:0000313" key="12">
    <source>
        <dbReference type="EMBL" id="AWN81488.1"/>
    </source>
</evidence>
<keyword evidence="2 10" id="KW-1003">Cell membrane</keyword>
<proteinExistence type="inferred from homology"/>
<evidence type="ECO:0000256" key="6">
    <source>
        <dbReference type="ARBA" id="ARBA00022741"/>
    </source>
</evidence>
<evidence type="ECO:0000259" key="11">
    <source>
        <dbReference type="PROSITE" id="PS51794"/>
    </source>
</evidence>
<keyword evidence="6 10" id="KW-0547">Nucleotide-binding</keyword>
<keyword evidence="9 10" id="KW-0472">Membrane</keyword>
<dbReference type="GO" id="GO:0106408">
    <property type="term" value="F:diadenylate cyclase activity"/>
    <property type="evidence" value="ECO:0007669"/>
    <property type="project" value="UniProtKB-EC"/>
</dbReference>
<comment type="function">
    <text evidence="10">Catalyzes the condensation of 2 ATP molecules into cyclic di-AMP (c-di-AMP), a second messenger used to regulate differing processes in different bacteria.</text>
</comment>
<dbReference type="RefSeq" id="WP_109996943.1">
    <property type="nucleotide sequence ID" value="NZ_CP029619.1"/>
</dbReference>
<sequence length="267" mass="29386">MPYNLPPCMQEISCLDVVDILLVALLLYIVYKLIEGSTAIKIALGFGIIYLCYRVVEALKLRYLGIIFSKFTGLAPLFSVILFQREIRYFLSTLGKGAGIGKGIVAQLFPWLFPQKIEIDVTPVVKAVQVLGRGNIGALIVFTKDADLRYYEASGDLIDAVVSSRLLIAIFNKESPLHDGAVIIHNNKIAAARCILPVTENPNVASYFGLRHKAALGLTEITDTLAVVVSEESGQVSIARNGKIESNLSVQEIRSTIKDYLNKEWRG</sequence>
<evidence type="ECO:0000256" key="1">
    <source>
        <dbReference type="ARBA" id="ARBA00000877"/>
    </source>
</evidence>
<evidence type="ECO:0000256" key="7">
    <source>
        <dbReference type="ARBA" id="ARBA00022840"/>
    </source>
</evidence>
<dbReference type="PANTHER" id="PTHR34185">
    <property type="entry name" value="DIADENYLATE CYCLASE"/>
    <property type="match status" value="1"/>
</dbReference>
<evidence type="ECO:0000256" key="5">
    <source>
        <dbReference type="ARBA" id="ARBA00022695"/>
    </source>
</evidence>
<dbReference type="KEGG" id="cher:DK880_00152"/>
<gene>
    <name evidence="12" type="primary">cdaA</name>
    <name evidence="10" type="synonym">dacA</name>
    <name evidence="12" type="ORF">DK880_00152</name>
</gene>
<dbReference type="EMBL" id="CP029619">
    <property type="protein sequence ID" value="AWN81488.1"/>
    <property type="molecule type" value="Genomic_DNA"/>
</dbReference>
<dbReference type="InterPro" id="IPR014046">
    <property type="entry name" value="C-di-AMP_synthase"/>
</dbReference>
<evidence type="ECO:0000256" key="3">
    <source>
        <dbReference type="ARBA" id="ARBA00022679"/>
    </source>
</evidence>
<comment type="caution">
    <text evidence="10">Lacks conserved residue(s) required for the propagation of feature annotation.</text>
</comment>
<evidence type="ECO:0000256" key="8">
    <source>
        <dbReference type="ARBA" id="ARBA00022989"/>
    </source>
</evidence>
<evidence type="ECO:0000256" key="10">
    <source>
        <dbReference type="HAMAP-Rule" id="MF_01499"/>
    </source>
</evidence>
<evidence type="ECO:0000256" key="2">
    <source>
        <dbReference type="ARBA" id="ARBA00022475"/>
    </source>
</evidence>
<accession>A0A2Z3L6X4</accession>